<proteinExistence type="predicted"/>
<feature type="chain" id="PRO_5021856625" description="DUF1570 domain-containing protein" evidence="1">
    <location>
        <begin position="25"/>
        <end position="381"/>
    </location>
</feature>
<name>A0A518E2Q8_9BACT</name>
<dbReference type="Proteomes" id="UP000317648">
    <property type="component" value="Chromosome"/>
</dbReference>
<keyword evidence="1" id="KW-0732">Signal</keyword>
<dbReference type="RefSeq" id="WP_145057580.1">
    <property type="nucleotide sequence ID" value="NZ_CP036433.1"/>
</dbReference>
<dbReference type="PROSITE" id="PS51257">
    <property type="entry name" value="PROKAR_LIPOPROTEIN"/>
    <property type="match status" value="1"/>
</dbReference>
<sequence length="381" mass="42745" precursor="true">MSRMQFLLLFLSLSCCLAPSWASADEQVRLKRAGVEQAIAGQILVEASDGGLLLEDPDGVLWVLQPGEIVERKTRDTPFARSTQDELAARLLAELGDGFQVHTTAHFVICYETSPAYAQWCGALYERLYRAFLSYWEHRDVVLTEAPAPLPAIIFKDKASYVEYASAEFGEAAAATIGYYSIRSNRVLMYDLTGADAQQFGRSTQAAHINAILTRRGAERTVATIVHEATHQIAFNCGLHTRYADIPLWVSEGVAMYFETPDLGSSRGWRTIGAVNRTRLLEFKQALRDRPAGRLAELIADDALFRNTASAAAAYPEAWALNYYLLKRMPKEYAGYLKKLSERKPVDYATPDERLADFKEFFGEDLAQLEVEYLRAMRALR</sequence>
<organism evidence="3 4">
    <name type="scientific">Lignipirellula cremea</name>
    <dbReference type="NCBI Taxonomy" id="2528010"/>
    <lineage>
        <taxon>Bacteria</taxon>
        <taxon>Pseudomonadati</taxon>
        <taxon>Planctomycetota</taxon>
        <taxon>Planctomycetia</taxon>
        <taxon>Pirellulales</taxon>
        <taxon>Pirellulaceae</taxon>
        <taxon>Lignipirellula</taxon>
    </lineage>
</organism>
<gene>
    <name evidence="3" type="ORF">Pla8534_62440</name>
</gene>
<evidence type="ECO:0000313" key="3">
    <source>
        <dbReference type="EMBL" id="QDU98376.1"/>
    </source>
</evidence>
<evidence type="ECO:0000313" key="4">
    <source>
        <dbReference type="Proteomes" id="UP000317648"/>
    </source>
</evidence>
<dbReference type="Pfam" id="PF07607">
    <property type="entry name" value="DUF1570"/>
    <property type="match status" value="1"/>
</dbReference>
<dbReference type="AlphaFoldDB" id="A0A518E2Q8"/>
<protein>
    <recommendedName>
        <fullName evidence="2">DUF1570 domain-containing protein</fullName>
    </recommendedName>
</protein>
<reference evidence="3 4" key="1">
    <citation type="submission" date="2019-02" db="EMBL/GenBank/DDBJ databases">
        <title>Deep-cultivation of Planctomycetes and their phenomic and genomic characterization uncovers novel biology.</title>
        <authorList>
            <person name="Wiegand S."/>
            <person name="Jogler M."/>
            <person name="Boedeker C."/>
            <person name="Pinto D."/>
            <person name="Vollmers J."/>
            <person name="Rivas-Marin E."/>
            <person name="Kohn T."/>
            <person name="Peeters S.H."/>
            <person name="Heuer A."/>
            <person name="Rast P."/>
            <person name="Oberbeckmann S."/>
            <person name="Bunk B."/>
            <person name="Jeske O."/>
            <person name="Meyerdierks A."/>
            <person name="Storesund J.E."/>
            <person name="Kallscheuer N."/>
            <person name="Luecker S."/>
            <person name="Lage O.M."/>
            <person name="Pohl T."/>
            <person name="Merkel B.J."/>
            <person name="Hornburger P."/>
            <person name="Mueller R.-W."/>
            <person name="Bruemmer F."/>
            <person name="Labrenz M."/>
            <person name="Spormann A.M."/>
            <person name="Op den Camp H."/>
            <person name="Overmann J."/>
            <person name="Amann R."/>
            <person name="Jetten M.S.M."/>
            <person name="Mascher T."/>
            <person name="Medema M.H."/>
            <person name="Devos D.P."/>
            <person name="Kaster A.-K."/>
            <person name="Ovreas L."/>
            <person name="Rohde M."/>
            <person name="Galperin M.Y."/>
            <person name="Jogler C."/>
        </authorList>
    </citation>
    <scope>NUCLEOTIDE SEQUENCE [LARGE SCALE GENOMIC DNA]</scope>
    <source>
        <strain evidence="3 4">Pla85_3_4</strain>
    </source>
</reference>
<dbReference type="KEGG" id="lcre:Pla8534_62440"/>
<dbReference type="OrthoDB" id="291356at2"/>
<evidence type="ECO:0000256" key="1">
    <source>
        <dbReference type="SAM" id="SignalP"/>
    </source>
</evidence>
<feature type="domain" description="DUF1570" evidence="2">
    <location>
        <begin position="222"/>
        <end position="347"/>
    </location>
</feature>
<keyword evidence="4" id="KW-1185">Reference proteome</keyword>
<evidence type="ECO:0000259" key="2">
    <source>
        <dbReference type="Pfam" id="PF07607"/>
    </source>
</evidence>
<dbReference type="InterPro" id="IPR011464">
    <property type="entry name" value="DUF1570"/>
</dbReference>
<dbReference type="EMBL" id="CP036433">
    <property type="protein sequence ID" value="QDU98376.1"/>
    <property type="molecule type" value="Genomic_DNA"/>
</dbReference>
<feature type="signal peptide" evidence="1">
    <location>
        <begin position="1"/>
        <end position="24"/>
    </location>
</feature>
<accession>A0A518E2Q8</accession>